<protein>
    <recommendedName>
        <fullName evidence="4">SnoaL-like domain-containing protein</fullName>
    </recommendedName>
</protein>
<dbReference type="Proteomes" id="UP001056384">
    <property type="component" value="Chromosome 8"/>
</dbReference>
<reference evidence="2" key="1">
    <citation type="submission" date="2022-06" db="EMBL/GenBank/DDBJ databases">
        <title>Complete genome sequences of two strains of the flax pathogen Septoria linicola.</title>
        <authorList>
            <person name="Lapalu N."/>
            <person name="Simon A."/>
            <person name="Demenou B."/>
            <person name="Paumier D."/>
            <person name="Guillot M.-P."/>
            <person name="Gout L."/>
            <person name="Valade R."/>
        </authorList>
    </citation>
    <scope>NUCLEOTIDE SEQUENCE</scope>
    <source>
        <strain evidence="2">SE15195</strain>
    </source>
</reference>
<dbReference type="AlphaFoldDB" id="A0A9Q9EN54"/>
<sequence length="177" mass="19622">MQSSSKTFAYIQPASDSTDTDVPNHLPSDSTSDLGSRLEALSQTNVAIINARDWSLETPEAQALVPCISPDFRTWMHNLSKPMTLSFQDATDIISKIVEENPSYHEEVLAVSSDVDEKKGKAIVTMHVRVYGHGEEGSVVEAVREARWKREGGVEHGKWWLYEYVGVRGISMDAGVI</sequence>
<keyword evidence="3" id="KW-1185">Reference proteome</keyword>
<gene>
    <name evidence="2" type="ORF">Slin15195_G095230</name>
</gene>
<feature type="compositionally biased region" description="Polar residues" evidence="1">
    <location>
        <begin position="14"/>
        <end position="34"/>
    </location>
</feature>
<evidence type="ECO:0000256" key="1">
    <source>
        <dbReference type="SAM" id="MobiDB-lite"/>
    </source>
</evidence>
<name>A0A9Q9EN54_9PEZI</name>
<feature type="region of interest" description="Disordered" evidence="1">
    <location>
        <begin position="1"/>
        <end position="34"/>
    </location>
</feature>
<evidence type="ECO:0008006" key="4">
    <source>
        <dbReference type="Google" id="ProtNLM"/>
    </source>
</evidence>
<dbReference type="EMBL" id="CP099425">
    <property type="protein sequence ID" value="USW56204.1"/>
    <property type="molecule type" value="Genomic_DNA"/>
</dbReference>
<accession>A0A9Q9EN54</accession>
<proteinExistence type="predicted"/>
<evidence type="ECO:0000313" key="2">
    <source>
        <dbReference type="EMBL" id="USW56204.1"/>
    </source>
</evidence>
<organism evidence="2 3">
    <name type="scientific">Septoria linicola</name>
    <dbReference type="NCBI Taxonomy" id="215465"/>
    <lineage>
        <taxon>Eukaryota</taxon>
        <taxon>Fungi</taxon>
        <taxon>Dikarya</taxon>
        <taxon>Ascomycota</taxon>
        <taxon>Pezizomycotina</taxon>
        <taxon>Dothideomycetes</taxon>
        <taxon>Dothideomycetidae</taxon>
        <taxon>Mycosphaerellales</taxon>
        <taxon>Mycosphaerellaceae</taxon>
        <taxon>Septoria</taxon>
    </lineage>
</organism>
<evidence type="ECO:0000313" key="3">
    <source>
        <dbReference type="Proteomes" id="UP001056384"/>
    </source>
</evidence>